<dbReference type="EMBL" id="CP157940">
    <property type="protein sequence ID" value="XBS53027.1"/>
    <property type="molecule type" value="Genomic_DNA"/>
</dbReference>
<gene>
    <name evidence="3" type="ORF">ABFV83_14490</name>
</gene>
<sequence>MAATPAWPVLQTGSSGKNVSALQCLLTFKGYSLTIDGSFGSGTKTAVTNFQKSKGLAADGIAGAGTLSALIVTVQNGTNNYAARAAQYLLSKFETITVDGAFGPNSVTAAKNFQKKMGISADGIIGPTTWQFLFGYNTYPSSGNGTIYCSNSYLTQSQMAVNAQYILNYLRGKGWTKNAICGMLGNMQTESTINPGIWQSLKENNMSGGFGLVQWTPATNYINWAQSNKLPVADMDSELKRILYEVSAGLQFYATSKYNMSFTQFTRSTESAYYLACVFLHNYERPANASQDQTRGNQATYWYNTLN</sequence>
<dbReference type="InterPro" id="IPR041219">
    <property type="entry name" value="Phage_lysozyme2"/>
</dbReference>
<feature type="domain" description="Peptidoglycan binding-like" evidence="1">
    <location>
        <begin position="84"/>
        <end position="133"/>
    </location>
</feature>
<dbReference type="Pfam" id="PF18013">
    <property type="entry name" value="Phage_lysozyme2"/>
    <property type="match status" value="1"/>
</dbReference>
<dbReference type="Pfam" id="PF01471">
    <property type="entry name" value="PG_binding_1"/>
    <property type="match status" value="2"/>
</dbReference>
<dbReference type="Gene3D" id="1.10.101.10">
    <property type="entry name" value="PGBD-like superfamily/PGBD"/>
    <property type="match status" value="2"/>
</dbReference>
<evidence type="ECO:0000259" key="2">
    <source>
        <dbReference type="Pfam" id="PF18013"/>
    </source>
</evidence>
<evidence type="ECO:0000259" key="1">
    <source>
        <dbReference type="Pfam" id="PF01471"/>
    </source>
</evidence>
<protein>
    <submittedName>
        <fullName evidence="3">Phage tail tip lysozyme</fullName>
    </submittedName>
</protein>
<dbReference type="AlphaFoldDB" id="A0AAU7PLB2"/>
<dbReference type="Gene3D" id="1.10.530.10">
    <property type="match status" value="1"/>
</dbReference>
<feature type="domain" description="Peptidoglycan binding-like" evidence="1">
    <location>
        <begin position="15"/>
        <end position="70"/>
    </location>
</feature>
<dbReference type="SUPFAM" id="SSF47090">
    <property type="entry name" value="PGBD-like"/>
    <property type="match status" value="2"/>
</dbReference>
<accession>A0AAU7PLB2</accession>
<dbReference type="InterPro" id="IPR036366">
    <property type="entry name" value="PGBDSf"/>
</dbReference>
<dbReference type="InterPro" id="IPR036365">
    <property type="entry name" value="PGBD-like_sf"/>
</dbReference>
<dbReference type="InterPro" id="IPR002477">
    <property type="entry name" value="Peptidoglycan-bd-like"/>
</dbReference>
<feature type="domain" description="Phage tail lysozyme" evidence="2">
    <location>
        <begin position="162"/>
        <end position="306"/>
    </location>
</feature>
<reference evidence="3" key="1">
    <citation type="submission" date="2024-06" db="EMBL/GenBank/DDBJ databases">
        <title>Lacrimispora cavernae sp. nov., a novel anaerobe isolated from bat guano pile inside a cave.</title>
        <authorList>
            <person name="Miller S.L."/>
            <person name="Lu N."/>
            <person name="King J."/>
            <person name="Sankaranarayanan K."/>
            <person name="Lawson P.A."/>
        </authorList>
    </citation>
    <scope>NUCLEOTIDE SEQUENCE</scope>
    <source>
        <strain evidence="3">BS-2</strain>
    </source>
</reference>
<organism evidence="3">
    <name type="scientific">Lacrimispora sp. BS-2</name>
    <dbReference type="NCBI Taxonomy" id="3151850"/>
    <lineage>
        <taxon>Bacteria</taxon>
        <taxon>Bacillati</taxon>
        <taxon>Bacillota</taxon>
        <taxon>Clostridia</taxon>
        <taxon>Lachnospirales</taxon>
        <taxon>Lachnospiraceae</taxon>
        <taxon>Lacrimispora</taxon>
    </lineage>
</organism>
<evidence type="ECO:0000313" key="3">
    <source>
        <dbReference type="EMBL" id="XBS53027.1"/>
    </source>
</evidence>
<dbReference type="RefSeq" id="WP_349944800.1">
    <property type="nucleotide sequence ID" value="NZ_CP157940.1"/>
</dbReference>
<name>A0AAU7PLB2_9FIRM</name>
<proteinExistence type="predicted"/>